<evidence type="ECO:0000313" key="1">
    <source>
        <dbReference type="EMBL" id="BAP56701.1"/>
    </source>
</evidence>
<protein>
    <recommendedName>
        <fullName evidence="3">DUF945 family protein</fullName>
    </recommendedName>
</protein>
<name>A0A090BVE2_9GAMM</name>
<gene>
    <name evidence="1" type="ORF">THII_2404</name>
</gene>
<reference evidence="1" key="1">
    <citation type="journal article" date="2014" name="ISME J.">
        <title>Ecophysiology of Thioploca ingrica as revealed by the complete genome sequence supplemented with proteomic evidence.</title>
        <authorList>
            <person name="Kojima H."/>
            <person name="Ogura Y."/>
            <person name="Yamamoto N."/>
            <person name="Togashi T."/>
            <person name="Mori H."/>
            <person name="Watanabe T."/>
            <person name="Nemoto F."/>
            <person name="Kurokawa K."/>
            <person name="Hayashi T."/>
            <person name="Fukui M."/>
        </authorList>
    </citation>
    <scope>NUCLEOTIDE SEQUENCE [LARGE SCALE GENOMIC DNA]</scope>
</reference>
<dbReference type="Pfam" id="PF06097">
    <property type="entry name" value="DUF945"/>
    <property type="match status" value="1"/>
</dbReference>
<dbReference type="STRING" id="40754.THII_2404"/>
<dbReference type="HOGENOM" id="CLU_645476_0_0_6"/>
<proteinExistence type="predicted"/>
<evidence type="ECO:0008006" key="3">
    <source>
        <dbReference type="Google" id="ProtNLM"/>
    </source>
</evidence>
<dbReference type="EMBL" id="AP014633">
    <property type="protein sequence ID" value="BAP56701.1"/>
    <property type="molecule type" value="Genomic_DNA"/>
</dbReference>
<keyword evidence="2" id="KW-1185">Reference proteome</keyword>
<sequence length="425" mass="48892">MTLVTSLLLILISLIPYWTGIEAEKQLDHFNQVFYPAMNIQLIENDYQRGWFESQAQSTLEMPKTLVFSSPHHRLVVRHEIDHGFLPIQPTLIHTQLQTDTHETTLLQINTAIQGNGESISTFEMKPLTFQEEKIHLQLQELQGKVRIQFPSTLAQVELHNPQIQLTTEIYQLLMQNVSLNTELQATPSEFLQGVGYLTVEQSDFLPRKQQVTPLHFKKIQLVGHNDILSDYLTTAITLDLPYLGIGTDSYGPNRGKLELRHWHIPTLNALITNFMATRQQNLLPSSTYLTLFKLIPDGINLLQHHPQVAVTDLKINTVAGELQGTMQLQFESTQFNYFTLLNPIELFNRLQVQANIHLPRSLLATIINWAEMNFPLPQEQGIRWDKLITLEPNADYFSIQLQLEKGVFQVNGKPLSINYYRLRK</sequence>
<organism evidence="1 2">
    <name type="scientific">Thioploca ingrica</name>
    <dbReference type="NCBI Taxonomy" id="40754"/>
    <lineage>
        <taxon>Bacteria</taxon>
        <taxon>Pseudomonadati</taxon>
        <taxon>Pseudomonadota</taxon>
        <taxon>Gammaproteobacteria</taxon>
        <taxon>Thiotrichales</taxon>
        <taxon>Thiotrichaceae</taxon>
        <taxon>Thioploca</taxon>
    </lineage>
</organism>
<dbReference type="Proteomes" id="UP000031623">
    <property type="component" value="Chromosome"/>
</dbReference>
<dbReference type="AlphaFoldDB" id="A0A090BVE2"/>
<dbReference type="InterPro" id="IPR010352">
    <property type="entry name" value="DUF945"/>
</dbReference>
<evidence type="ECO:0000313" key="2">
    <source>
        <dbReference type="Proteomes" id="UP000031623"/>
    </source>
</evidence>
<accession>A0A090BVE2</accession>
<dbReference type="KEGG" id="tig:THII_2404"/>